<proteinExistence type="predicted"/>
<name>A0A923K6L3_9PSED</name>
<dbReference type="SUPFAM" id="SSF141072">
    <property type="entry name" value="CalX-like"/>
    <property type="match status" value="1"/>
</dbReference>
<organism evidence="7">
    <name type="scientific">Pseudomonas vlassakiae</name>
    <dbReference type="NCBI Taxonomy" id="485888"/>
    <lineage>
        <taxon>Bacteria</taxon>
        <taxon>Pseudomonadati</taxon>
        <taxon>Pseudomonadota</taxon>
        <taxon>Gammaproteobacteria</taxon>
        <taxon>Pseudomonadales</taxon>
        <taxon>Pseudomonadaceae</taxon>
        <taxon>Pseudomonas</taxon>
    </lineage>
</organism>
<dbReference type="SUPFAM" id="SSF53300">
    <property type="entry name" value="vWA-like"/>
    <property type="match status" value="1"/>
</dbReference>
<evidence type="ECO:0000256" key="2">
    <source>
        <dbReference type="ARBA" id="ARBA00022525"/>
    </source>
</evidence>
<keyword evidence="5" id="KW-0106">Calcium</keyword>
<dbReference type="SMART" id="SM00237">
    <property type="entry name" value="Calx_beta"/>
    <property type="match status" value="1"/>
</dbReference>
<dbReference type="Pfam" id="PF13519">
    <property type="entry name" value="VWA_2"/>
    <property type="match status" value="1"/>
</dbReference>
<dbReference type="GO" id="GO:0016020">
    <property type="term" value="C:membrane"/>
    <property type="evidence" value="ECO:0007669"/>
    <property type="project" value="InterPro"/>
</dbReference>
<dbReference type="Gene3D" id="2.150.10.10">
    <property type="entry name" value="Serralysin-like metalloprotease, C-terminal"/>
    <property type="match status" value="2"/>
</dbReference>
<dbReference type="PANTHER" id="PTHR38340">
    <property type="entry name" value="S-LAYER PROTEIN"/>
    <property type="match status" value="1"/>
</dbReference>
<dbReference type="Gene3D" id="2.60.40.2030">
    <property type="match status" value="1"/>
</dbReference>
<sequence length="1920" mass="192881">MANGQTITIPVGQSSGTATGAVTNDVYQGHAAVTNSITNVSGGNYENLVANQAPVSTTVTDVQDTTTVTLTATPSVAEGGTITYTATVGAPVTGSPVVVSLANGQTITIPVGQSSGTATGAVSNDVYQGHAAVTNSITNVSGGNYENLVADQAPVSTAVTDVQDTTTVSLTATPSVAEGGTIIYTATVGAPVTGNPVVVNLANGQTITIPVGQSSGTATGAVTNDVYQGHAAVTNSITNVSGGNYENLVANQAPVSTTVTDVLDTTTVSLSATPSVAEGGQIVYTATLSNAAQTAVTVTLSNGQTITIGANQTSGSVAVAAPADDPYLDAGQVSARITNASGGNFENLAINSTAAVTTVSDTIDTSTVTLTATPSVAEGGTIVYTATVTAPVTGSAVVVALASGQTITIPVGQSSGTATGAVTNDVYQGHAAVTNSITSVSGGNYENLVANKATVSTTVTDVRDTTTVTLTATPSVAEGGTIVYTATVDAPVTGSPVLVSLANGQTITIPVGQSSGTATGAVTNDVYQGHAPVANNITSVSGGNYENLVANQAPVSTTVTDVQDATTVSLTATPSVAEGGQIVYTATLTSPAQTAVTVTLSNGQTITIGASQSSGSITVAAPADDVYIGASTVSTTITNATGGNFESLVVNPAPAVTAVTDTLNTTTLGITGSATVAEGNNATYTLTLSNAPQTDVVVKLSYSGTASNGVDYTGVATVTIKANSNQATFTIPTLKDNIAEGTEQFTIKIDSATGGNFEGLAISPAAGSITTQLYEPAPVLDLDANDSSGKTGADFQTTFTENGSGNSISDLDISITDFDSSQMAGATVTLTNAQAGDALNLGSSVNGITATSSVVAGKVVLTLTGNASLADYLQAIKNITFVNTSEDPSTTPRIITVTVTDGVNVSNTATATVNVVAVNDAPVSTGGIVTGVEDTALVLNWSNFNVTDADTPTASLGVTFTQLPTLGTLQYNNGTAWVNVTVNQTVSQADIAAGKLKFVPLANQSGADGYGGSGVGNNQADYAQIRFKPTDGITPGSETTLKVDITPVADTPTLSIGSNNVNSLGLTKETWTTLTGLGTNGNGITGDALKTVFTNSGTATKSETTTNVQSDASVAAQSGSKTSGLVYLEAGKTYTFSGTADDSLLVNIGGKNVVTATWGTGGTVAGTYTPATSGYYTLEVYHANQSGPGSYDINIKVGSGAVGDFNSTSIAMYPNVTALANAGVTVSDLHGSSGQGYYDGYRLNEGPENGSVKLVGISSSLTDTDGSEALSVKLAGIPAGSVISDSAGHSATVGATAVDVSGWTLNSLTIKPPAYYSGQFDVKVTSTSTESVGGSFATTEGTLKVTVYPDNYTTSQLTIANDSTAGTYGDDIIIADTAGLHMTAGTNYNLAFVVDTSGSMGSTGIEATKASLATTFQTLLADAKATGVGTVNVLLVDFATQVKSTVAVTLNDAGLKTLLNALSGMSADGGTNYEDAFKTTANWFQSLKNAGVTGTNQTYFLTDGQPTYYQTGEQTNPALANSSVKLDTLLGNISYKMGDTLTNYQLDTNNRVSIDATGKLTAETRSFDLLSLSYKWSAVTTGLIHAEGNGGYELSKLAGTGSTTTSDTLSNATSSFALLAALSSVEAVGVGTGISSTDLKPFDSDGVPQVNVDPSKISDAILGHTDQTIAGADTISGGDGHDIIFGDLVSFDSIPGSGIEAVQAFVATKLGVDTSLVDAKVMHQYISEHYTDFDLSRTNDGADTLMGGGGNDILFGQGGNDYLDGGKGNDILLGGTGNDTLLGGEGNDLLFGGAGNDMLIGGKGNDILSGGAGADTFVWKAGDIGQDVIKDFKLSEGDRLDLTDLLQGERGTTIDNYLKITTVGGESTLQISTEGKLNAAGGLANADVSIKLEGVNWSNTSINSLISGADPTIKIDNNNS</sequence>
<comment type="caution">
    <text evidence="7">The sequence shown here is derived from an EMBL/GenBank/DDBJ whole genome shotgun (WGS) entry which is preliminary data.</text>
</comment>
<dbReference type="InterPro" id="IPR050557">
    <property type="entry name" value="RTX_toxin/Mannuronan_C5-epim"/>
</dbReference>
<dbReference type="Pfam" id="PF00353">
    <property type="entry name" value="HemolysinCabind"/>
    <property type="match status" value="2"/>
</dbReference>
<evidence type="ECO:0000256" key="1">
    <source>
        <dbReference type="ARBA" id="ARBA00004613"/>
    </source>
</evidence>
<evidence type="ECO:0000313" key="7">
    <source>
        <dbReference type="EMBL" id="MBC3473924.1"/>
    </source>
</evidence>
<dbReference type="Gene3D" id="3.40.50.410">
    <property type="entry name" value="von Willebrand factor, type A domain"/>
    <property type="match status" value="1"/>
</dbReference>
<accession>A0A923K6L3</accession>
<dbReference type="PROSITE" id="PS00330">
    <property type="entry name" value="HEMOLYSIN_CALCIUM"/>
    <property type="match status" value="3"/>
</dbReference>
<dbReference type="GO" id="GO:0005509">
    <property type="term" value="F:calcium ion binding"/>
    <property type="evidence" value="ECO:0007669"/>
    <property type="project" value="InterPro"/>
</dbReference>
<dbReference type="PROSITE" id="PS50234">
    <property type="entry name" value="VWFA"/>
    <property type="match status" value="1"/>
</dbReference>
<keyword evidence="2" id="KW-0964">Secreted</keyword>
<dbReference type="GO" id="GO:0005576">
    <property type="term" value="C:extracellular region"/>
    <property type="evidence" value="ECO:0007669"/>
    <property type="project" value="UniProtKB-SubCell"/>
</dbReference>
<reference evidence="7" key="1">
    <citation type="journal article" date="2020" name="Microorganisms">
        <title>Reliable Identification of Environmental Pseudomonas Isolates Using the rpoD Gene.</title>
        <authorList>
            <consortium name="The Broad Institute Genome Sequencing Platform"/>
            <person name="Girard L."/>
            <person name="Lood C."/>
            <person name="Rokni-Zadeh H."/>
            <person name="van Noort V."/>
            <person name="Lavigne R."/>
            <person name="De Mot R."/>
        </authorList>
    </citation>
    <scope>NUCLEOTIDE SEQUENCE</scope>
    <source>
        <strain evidence="7">RW4S2</strain>
    </source>
</reference>
<dbReference type="CDD" id="cd00198">
    <property type="entry name" value="vWFA"/>
    <property type="match status" value="1"/>
</dbReference>
<dbReference type="Pfam" id="PF20579">
    <property type="entry name" value="LapA"/>
    <property type="match status" value="8"/>
</dbReference>
<evidence type="ECO:0000256" key="3">
    <source>
        <dbReference type="ARBA" id="ARBA00022729"/>
    </source>
</evidence>
<protein>
    <submittedName>
        <fullName evidence="7">Type I secretion C-terminal target domain-containing protein</fullName>
    </submittedName>
</protein>
<comment type="subcellular location">
    <subcellularLocation>
        <location evidence="1">Secreted</location>
    </subcellularLocation>
</comment>
<evidence type="ECO:0000256" key="5">
    <source>
        <dbReference type="ARBA" id="ARBA00022837"/>
    </source>
</evidence>
<evidence type="ECO:0000256" key="4">
    <source>
        <dbReference type="ARBA" id="ARBA00022737"/>
    </source>
</evidence>
<dbReference type="SMART" id="SM00327">
    <property type="entry name" value="VWA"/>
    <property type="match status" value="1"/>
</dbReference>
<dbReference type="GO" id="GO:0007154">
    <property type="term" value="P:cell communication"/>
    <property type="evidence" value="ECO:0007669"/>
    <property type="project" value="InterPro"/>
</dbReference>
<dbReference type="InterPro" id="IPR011049">
    <property type="entry name" value="Serralysin-like_metalloprot_C"/>
</dbReference>
<feature type="domain" description="VWFA" evidence="6">
    <location>
        <begin position="1389"/>
        <end position="1529"/>
    </location>
</feature>
<reference evidence="7" key="2">
    <citation type="submission" date="2020-07" db="EMBL/GenBank/DDBJ databases">
        <authorList>
            <person name="Lood C."/>
            <person name="Girard L."/>
        </authorList>
    </citation>
    <scope>NUCLEOTIDE SEQUENCE</scope>
    <source>
        <strain evidence="7">RW4S2</strain>
    </source>
</reference>
<dbReference type="SUPFAM" id="SSF51120">
    <property type="entry name" value="beta-Roll"/>
    <property type="match status" value="1"/>
</dbReference>
<dbReference type="EMBL" id="JABWRP010000044">
    <property type="protein sequence ID" value="MBC3473924.1"/>
    <property type="molecule type" value="Genomic_DNA"/>
</dbReference>
<evidence type="ECO:0000259" key="6">
    <source>
        <dbReference type="PROSITE" id="PS50234"/>
    </source>
</evidence>
<gene>
    <name evidence="7" type="ORF">HU738_25535</name>
</gene>
<dbReference type="InterPro" id="IPR002035">
    <property type="entry name" value="VWF_A"/>
</dbReference>
<dbReference type="NCBIfam" id="TIGR03661">
    <property type="entry name" value="T1SS_VCA0849"/>
    <property type="match status" value="1"/>
</dbReference>
<dbReference type="InterPro" id="IPR018511">
    <property type="entry name" value="Hemolysin-typ_Ca-bd_CS"/>
</dbReference>
<dbReference type="PANTHER" id="PTHR38340:SF1">
    <property type="entry name" value="S-LAYER PROTEIN"/>
    <property type="match status" value="1"/>
</dbReference>
<keyword evidence="3" id="KW-0732">Signal</keyword>
<dbReference type="InterPro" id="IPR019960">
    <property type="entry name" value="T1SS_VCA0849"/>
</dbReference>
<dbReference type="InterPro" id="IPR001343">
    <property type="entry name" value="Hemolysn_Ca-bd"/>
</dbReference>
<dbReference type="InterPro" id="IPR036465">
    <property type="entry name" value="vWFA_dom_sf"/>
</dbReference>
<dbReference type="InterPro" id="IPR003644">
    <property type="entry name" value="Calx_beta"/>
</dbReference>
<dbReference type="PRINTS" id="PR00313">
    <property type="entry name" value="CABNDNGRPT"/>
</dbReference>
<dbReference type="InterPro" id="IPR038081">
    <property type="entry name" value="CalX-like_sf"/>
</dbReference>
<dbReference type="InterPro" id="IPR046779">
    <property type="entry name" value="LapA_adhesin_dom"/>
</dbReference>
<keyword evidence="4" id="KW-0677">Repeat</keyword>